<proteinExistence type="inferred from homology"/>
<evidence type="ECO:0000256" key="3">
    <source>
        <dbReference type="ARBA" id="ARBA00022448"/>
    </source>
</evidence>
<keyword evidence="5" id="KW-0406">Ion transport</keyword>
<dbReference type="PANTHER" id="PTHR11910">
    <property type="entry name" value="ATP SYNTHASE DELTA CHAIN"/>
    <property type="match status" value="1"/>
</dbReference>
<keyword evidence="4" id="KW-0375">Hydrogen ion transport</keyword>
<dbReference type="Gene3D" id="1.10.520.20">
    <property type="entry name" value="N-terminal domain of the delta subunit of the F1F0-ATP synthase"/>
    <property type="match status" value="1"/>
</dbReference>
<evidence type="ECO:0000256" key="4">
    <source>
        <dbReference type="ARBA" id="ARBA00022781"/>
    </source>
</evidence>
<dbReference type="GO" id="GO:0046933">
    <property type="term" value="F:proton-transporting ATP synthase activity, rotational mechanism"/>
    <property type="evidence" value="ECO:0007669"/>
    <property type="project" value="InterPro"/>
</dbReference>
<keyword evidence="7" id="KW-0066">ATP synthesis</keyword>
<dbReference type="FunCoup" id="A0A1V9Y0H9">
    <property type="interactions" value="1280"/>
</dbReference>
<keyword evidence="10" id="KW-1185">Reference proteome</keyword>
<dbReference type="InterPro" id="IPR026015">
    <property type="entry name" value="ATP_synth_OSCP/delta_N_sf"/>
</dbReference>
<dbReference type="SUPFAM" id="SSF47928">
    <property type="entry name" value="N-terminal domain of the delta subunit of the F1F0-ATP synthase"/>
    <property type="match status" value="1"/>
</dbReference>
<evidence type="ECO:0000256" key="5">
    <source>
        <dbReference type="ARBA" id="ARBA00023065"/>
    </source>
</evidence>
<comment type="subcellular location">
    <subcellularLocation>
        <location evidence="1">Membrane</location>
    </subcellularLocation>
</comment>
<comment type="similarity">
    <text evidence="2">Belongs to the ATPase delta chain family.</text>
</comment>
<evidence type="ECO:0000256" key="6">
    <source>
        <dbReference type="ARBA" id="ARBA00023136"/>
    </source>
</evidence>
<dbReference type="Pfam" id="PF00213">
    <property type="entry name" value="OSCP"/>
    <property type="match status" value="1"/>
</dbReference>
<evidence type="ECO:0000256" key="2">
    <source>
        <dbReference type="ARBA" id="ARBA00007046"/>
    </source>
</evidence>
<gene>
    <name evidence="9" type="ORF">BIW11_05902</name>
</gene>
<evidence type="ECO:0000313" key="9">
    <source>
        <dbReference type="EMBL" id="OQR79210.1"/>
    </source>
</evidence>
<reference evidence="9 10" key="1">
    <citation type="journal article" date="2017" name="Gigascience">
        <title>Draft genome of the honey bee ectoparasitic mite, Tropilaelaps mercedesae, is shaped by the parasitic life history.</title>
        <authorList>
            <person name="Dong X."/>
            <person name="Armstrong S.D."/>
            <person name="Xia D."/>
            <person name="Makepeace B.L."/>
            <person name="Darby A.C."/>
            <person name="Kadowaki T."/>
        </authorList>
    </citation>
    <scope>NUCLEOTIDE SEQUENCE [LARGE SCALE GENOMIC DNA]</scope>
    <source>
        <strain evidence="9">Wuxi-XJTLU</strain>
    </source>
</reference>
<comment type="caution">
    <text evidence="9">The sequence shown here is derived from an EMBL/GenBank/DDBJ whole genome shotgun (WGS) entry which is preliminary data.</text>
</comment>
<evidence type="ECO:0000256" key="1">
    <source>
        <dbReference type="ARBA" id="ARBA00004370"/>
    </source>
</evidence>
<evidence type="ECO:0000256" key="8">
    <source>
        <dbReference type="ARBA" id="ARBA00033369"/>
    </source>
</evidence>
<dbReference type="EMBL" id="MNPL01001387">
    <property type="protein sequence ID" value="OQR79210.1"/>
    <property type="molecule type" value="Genomic_DNA"/>
</dbReference>
<dbReference type="STRING" id="418985.A0A1V9Y0H9"/>
<protein>
    <recommendedName>
        <fullName evidence="8">Oligomycin sensitivity conferral protein</fullName>
    </recommendedName>
</protein>
<name>A0A1V9Y0H9_9ACAR</name>
<dbReference type="GO" id="GO:0016020">
    <property type="term" value="C:membrane"/>
    <property type="evidence" value="ECO:0007669"/>
    <property type="project" value="UniProtKB-SubCell"/>
</dbReference>
<keyword evidence="3" id="KW-0813">Transport</keyword>
<dbReference type="OrthoDB" id="1262810at2759"/>
<evidence type="ECO:0000256" key="7">
    <source>
        <dbReference type="ARBA" id="ARBA00023310"/>
    </source>
</evidence>
<sequence length="236" mass="25959">MIYICCHWDVVVCAYVQVVTFPRCTMAVFHRNALLAVRHFSTSALSQQLVKPPIAVFGVEGRYANALYSAASKQKGLEKVEKDLLKFESAINADKTLAEFLNNPLIKKALKKQAIEEGLKKLNYSPLTVNMLGAMAENGRMRHTNEVIAAFSKIMSAERGEILCEVTTAKPLDDASEKDLQAALSAFTKKGEKILLTKKVDPSILGGMLVSIGDKYVDMSIASKIKLYTSLIKEAV</sequence>
<dbReference type="PRINTS" id="PR00125">
    <property type="entry name" value="ATPASEDELTA"/>
</dbReference>
<dbReference type="AlphaFoldDB" id="A0A1V9Y0H9"/>
<dbReference type="HAMAP" id="MF_01416">
    <property type="entry name" value="ATP_synth_delta_bact"/>
    <property type="match status" value="1"/>
</dbReference>
<dbReference type="InterPro" id="IPR000711">
    <property type="entry name" value="ATPase_OSCP/dsu"/>
</dbReference>
<dbReference type="Proteomes" id="UP000192247">
    <property type="component" value="Unassembled WGS sequence"/>
</dbReference>
<dbReference type="NCBIfam" id="TIGR01145">
    <property type="entry name" value="ATP_synt_delta"/>
    <property type="match status" value="1"/>
</dbReference>
<evidence type="ECO:0000313" key="10">
    <source>
        <dbReference type="Proteomes" id="UP000192247"/>
    </source>
</evidence>
<keyword evidence="6" id="KW-0472">Membrane</keyword>
<accession>A0A1V9Y0H9</accession>
<dbReference type="InParanoid" id="A0A1V9Y0H9"/>
<organism evidence="9 10">
    <name type="scientific">Tropilaelaps mercedesae</name>
    <dbReference type="NCBI Taxonomy" id="418985"/>
    <lineage>
        <taxon>Eukaryota</taxon>
        <taxon>Metazoa</taxon>
        <taxon>Ecdysozoa</taxon>
        <taxon>Arthropoda</taxon>
        <taxon>Chelicerata</taxon>
        <taxon>Arachnida</taxon>
        <taxon>Acari</taxon>
        <taxon>Parasitiformes</taxon>
        <taxon>Mesostigmata</taxon>
        <taxon>Gamasina</taxon>
        <taxon>Dermanyssoidea</taxon>
        <taxon>Laelapidae</taxon>
        <taxon>Tropilaelaps</taxon>
    </lineage>
</organism>